<evidence type="ECO:0000256" key="1">
    <source>
        <dbReference type="SAM" id="Phobius"/>
    </source>
</evidence>
<keyword evidence="1" id="KW-0472">Membrane</keyword>
<accession>A0A7W4Z772</accession>
<sequence length="60" mass="6577">MSKSNSQTKRMMLLGSAFGLGAFITMFVFDISIPVAFGFAIFGYIVSGIFLMMRTGEARI</sequence>
<dbReference type="EMBL" id="JACHWY010000004">
    <property type="protein sequence ID" value="MBB3048978.1"/>
    <property type="molecule type" value="Genomic_DNA"/>
</dbReference>
<dbReference type="Proteomes" id="UP000537130">
    <property type="component" value="Unassembled WGS sequence"/>
</dbReference>
<proteinExistence type="predicted"/>
<protein>
    <submittedName>
        <fullName evidence="2">Uncharacterized protein</fullName>
    </submittedName>
</protein>
<organism evidence="2 3">
    <name type="scientific">Litorivivens lipolytica</name>
    <dbReference type="NCBI Taxonomy" id="1524264"/>
    <lineage>
        <taxon>Bacteria</taxon>
        <taxon>Pseudomonadati</taxon>
        <taxon>Pseudomonadota</taxon>
        <taxon>Gammaproteobacteria</taxon>
        <taxon>Litorivivens</taxon>
    </lineage>
</organism>
<comment type="caution">
    <text evidence="2">The sequence shown here is derived from an EMBL/GenBank/DDBJ whole genome shotgun (WGS) entry which is preliminary data.</text>
</comment>
<feature type="transmembrane region" description="Helical" evidence="1">
    <location>
        <begin position="12"/>
        <end position="29"/>
    </location>
</feature>
<feature type="transmembrane region" description="Helical" evidence="1">
    <location>
        <begin position="35"/>
        <end position="53"/>
    </location>
</feature>
<dbReference type="AlphaFoldDB" id="A0A7W4Z772"/>
<reference evidence="2 3" key="1">
    <citation type="submission" date="2020-08" db="EMBL/GenBank/DDBJ databases">
        <title>Genomic Encyclopedia of Type Strains, Phase III (KMG-III): the genomes of soil and plant-associated and newly described type strains.</title>
        <authorList>
            <person name="Whitman W."/>
        </authorList>
    </citation>
    <scope>NUCLEOTIDE SEQUENCE [LARGE SCALE GENOMIC DNA]</scope>
    <source>
        <strain evidence="2 3">CECT 8654</strain>
    </source>
</reference>
<keyword evidence="1" id="KW-1133">Transmembrane helix</keyword>
<keyword evidence="1" id="KW-0812">Transmembrane</keyword>
<gene>
    <name evidence="2" type="ORF">FHR99_003252</name>
</gene>
<evidence type="ECO:0000313" key="3">
    <source>
        <dbReference type="Proteomes" id="UP000537130"/>
    </source>
</evidence>
<evidence type="ECO:0000313" key="2">
    <source>
        <dbReference type="EMBL" id="MBB3048978.1"/>
    </source>
</evidence>
<name>A0A7W4Z772_9GAMM</name>
<dbReference type="RefSeq" id="WP_183411765.1">
    <property type="nucleotide sequence ID" value="NZ_JACHWY010000004.1"/>
</dbReference>
<keyword evidence="3" id="KW-1185">Reference proteome</keyword>